<dbReference type="EMBL" id="BTGU01000009">
    <property type="protein sequence ID" value="GMN38932.1"/>
    <property type="molecule type" value="Genomic_DNA"/>
</dbReference>
<gene>
    <name evidence="2" type="ORF">TIFTF001_008174</name>
</gene>
<dbReference type="AlphaFoldDB" id="A0AA87ZRZ9"/>
<proteinExistence type="predicted"/>
<feature type="compositionally biased region" description="Low complexity" evidence="1">
    <location>
        <begin position="154"/>
        <end position="163"/>
    </location>
</feature>
<reference evidence="2" key="1">
    <citation type="submission" date="2023-07" db="EMBL/GenBank/DDBJ databases">
        <title>draft genome sequence of fig (Ficus carica).</title>
        <authorList>
            <person name="Takahashi T."/>
            <person name="Nishimura K."/>
        </authorList>
    </citation>
    <scope>NUCLEOTIDE SEQUENCE</scope>
</reference>
<feature type="region of interest" description="Disordered" evidence="1">
    <location>
        <begin position="124"/>
        <end position="195"/>
    </location>
</feature>
<evidence type="ECO:0000313" key="3">
    <source>
        <dbReference type="Proteomes" id="UP001187192"/>
    </source>
</evidence>
<evidence type="ECO:0000313" key="2">
    <source>
        <dbReference type="EMBL" id="GMN38932.1"/>
    </source>
</evidence>
<accession>A0AA87ZRZ9</accession>
<dbReference type="Proteomes" id="UP001187192">
    <property type="component" value="Unassembled WGS sequence"/>
</dbReference>
<keyword evidence="3" id="KW-1185">Reference proteome</keyword>
<protein>
    <submittedName>
        <fullName evidence="2">Uncharacterized protein</fullName>
    </submittedName>
</protein>
<organism evidence="2 3">
    <name type="scientific">Ficus carica</name>
    <name type="common">Common fig</name>
    <dbReference type="NCBI Taxonomy" id="3494"/>
    <lineage>
        <taxon>Eukaryota</taxon>
        <taxon>Viridiplantae</taxon>
        <taxon>Streptophyta</taxon>
        <taxon>Embryophyta</taxon>
        <taxon>Tracheophyta</taxon>
        <taxon>Spermatophyta</taxon>
        <taxon>Magnoliopsida</taxon>
        <taxon>eudicotyledons</taxon>
        <taxon>Gunneridae</taxon>
        <taxon>Pentapetalae</taxon>
        <taxon>rosids</taxon>
        <taxon>fabids</taxon>
        <taxon>Rosales</taxon>
        <taxon>Moraceae</taxon>
        <taxon>Ficeae</taxon>
        <taxon>Ficus</taxon>
    </lineage>
</organism>
<name>A0AA87ZRZ9_FICCA</name>
<comment type="caution">
    <text evidence="2">The sequence shown here is derived from an EMBL/GenBank/DDBJ whole genome shotgun (WGS) entry which is preliminary data.</text>
</comment>
<sequence>MREREERWSCWEERAPLAGEGKKGVGVLFQDEVGFGDQGRVSGLGLSFGGVSGSGSGLGFWMGVRIRFQDMFWDEGRGRGQVLRRGLGPRFVVRVRTEVGIGVGYQDGSESGFRMGVEVEVSKHDPDLNSYLETRPQPPSRYQNQPPPRNATSTPVPKLDLTPTPTPTPTPVSTPDPNPRLDTRTNPFLKTKSRS</sequence>
<feature type="compositionally biased region" description="Pro residues" evidence="1">
    <location>
        <begin position="164"/>
        <end position="178"/>
    </location>
</feature>
<evidence type="ECO:0000256" key="1">
    <source>
        <dbReference type="SAM" id="MobiDB-lite"/>
    </source>
</evidence>